<comment type="caution">
    <text evidence="2">The sequence shown here is derived from an EMBL/GenBank/DDBJ whole genome shotgun (WGS) entry which is preliminary data.</text>
</comment>
<evidence type="ECO:0000259" key="1">
    <source>
        <dbReference type="Pfam" id="PF06114"/>
    </source>
</evidence>
<dbReference type="PANTHER" id="PTHR43236:SF1">
    <property type="entry name" value="BLL7220 PROTEIN"/>
    <property type="match status" value="1"/>
</dbReference>
<dbReference type="InterPro" id="IPR010359">
    <property type="entry name" value="IrrE_HExxH"/>
</dbReference>
<dbReference type="RefSeq" id="WP_349136120.1">
    <property type="nucleotide sequence ID" value="NZ_JBBMFF010000230.1"/>
</dbReference>
<gene>
    <name evidence="2" type="ORF">WMO66_09205</name>
</gene>
<name>A0ABV1G7M0_9FIRM</name>
<dbReference type="Gene3D" id="1.10.10.2910">
    <property type="match status" value="1"/>
</dbReference>
<evidence type="ECO:0000313" key="2">
    <source>
        <dbReference type="EMBL" id="MEQ2511422.1"/>
    </source>
</evidence>
<proteinExistence type="predicted"/>
<dbReference type="InterPro" id="IPR052345">
    <property type="entry name" value="Rad_response_metalloprotease"/>
</dbReference>
<protein>
    <submittedName>
        <fullName evidence="2">ImmA/IrrE family metallo-endopeptidase</fullName>
    </submittedName>
</protein>
<feature type="domain" description="IrrE N-terminal-like" evidence="1">
    <location>
        <begin position="103"/>
        <end position="215"/>
    </location>
</feature>
<evidence type="ECO:0000313" key="3">
    <source>
        <dbReference type="Proteomes" id="UP001491552"/>
    </source>
</evidence>
<dbReference type="Pfam" id="PF06114">
    <property type="entry name" value="Peptidase_M78"/>
    <property type="match status" value="1"/>
</dbReference>
<reference evidence="2 3" key="1">
    <citation type="submission" date="2024-03" db="EMBL/GenBank/DDBJ databases">
        <title>Human intestinal bacterial collection.</title>
        <authorList>
            <person name="Pauvert C."/>
            <person name="Hitch T.C.A."/>
            <person name="Clavel T."/>
        </authorList>
    </citation>
    <scope>NUCLEOTIDE SEQUENCE [LARGE SCALE GENOMIC DNA]</scope>
    <source>
        <strain evidence="2 3">CLA-AA-H192</strain>
    </source>
</reference>
<dbReference type="PANTHER" id="PTHR43236">
    <property type="entry name" value="ANTITOXIN HIGA1"/>
    <property type="match status" value="1"/>
</dbReference>
<dbReference type="EMBL" id="JBBMFF010000230">
    <property type="protein sequence ID" value="MEQ2511422.1"/>
    <property type="molecule type" value="Genomic_DNA"/>
</dbReference>
<dbReference type="Proteomes" id="UP001491552">
    <property type="component" value="Unassembled WGS sequence"/>
</dbReference>
<accession>A0ABV1G7M0</accession>
<sequence length="237" mass="26868">MYLSYLDIEQIAAAALEDFRYCTGIDAFCTPIDQFAKDYLGLNVLFTKLSADGSILGLTAYADTVLKAGDRGFGKNLTLKANDVVLDSSFIESAYNIQKLCGKRRFTLAHECAHQILFEMEPESVQKEHRQKYATRRAYSLRDLKCREDWNEWQANALGAAILMPADRVTMVFRRLTHGRVLTSYDGRFNPPDDLAMVHLTSMFGVSRSAMAIRLEQLGFLVKKPRIEYFDPTEVIA</sequence>
<keyword evidence="3" id="KW-1185">Reference proteome</keyword>
<organism evidence="2 3">
    <name type="scientific">Faecousia intestinalis</name>
    <dbReference type="NCBI Taxonomy" id="3133167"/>
    <lineage>
        <taxon>Bacteria</taxon>
        <taxon>Bacillati</taxon>
        <taxon>Bacillota</taxon>
        <taxon>Clostridia</taxon>
        <taxon>Eubacteriales</taxon>
        <taxon>Oscillospiraceae</taxon>
        <taxon>Faecousia</taxon>
    </lineage>
</organism>